<proteinExistence type="predicted"/>
<evidence type="ECO:0000259" key="7">
    <source>
        <dbReference type="PROSITE" id="PS50835"/>
    </source>
</evidence>
<feature type="domain" description="Ig-like" evidence="7">
    <location>
        <begin position="84"/>
        <end position="187"/>
    </location>
</feature>
<dbReference type="InterPro" id="IPR036179">
    <property type="entry name" value="Ig-like_dom_sf"/>
</dbReference>
<dbReference type="InterPro" id="IPR013151">
    <property type="entry name" value="Immunoglobulin_dom"/>
</dbReference>
<evidence type="ECO:0000256" key="5">
    <source>
        <dbReference type="ARBA" id="ARBA00023319"/>
    </source>
</evidence>
<evidence type="ECO:0000256" key="2">
    <source>
        <dbReference type="ARBA" id="ARBA00023136"/>
    </source>
</evidence>
<dbReference type="GO" id="GO:0050839">
    <property type="term" value="F:cell adhesion molecule binding"/>
    <property type="evidence" value="ECO:0007669"/>
    <property type="project" value="TreeGrafter"/>
</dbReference>
<dbReference type="PANTHER" id="PTHR11640:SF31">
    <property type="entry name" value="IRREGULAR CHIASM C-ROUGHEST PROTEIN-RELATED"/>
    <property type="match status" value="1"/>
</dbReference>
<dbReference type="Proteomes" id="UP000016666">
    <property type="component" value="Chromosome 20"/>
</dbReference>
<reference evidence="8" key="2">
    <citation type="submission" date="2025-08" db="UniProtKB">
        <authorList>
            <consortium name="Ensembl"/>
        </authorList>
    </citation>
    <scope>IDENTIFICATION</scope>
</reference>
<dbReference type="FunFam" id="2.60.40.10:FF:000032">
    <property type="entry name" value="palladin isoform X1"/>
    <property type="match status" value="1"/>
</dbReference>
<dbReference type="InterPro" id="IPR007110">
    <property type="entry name" value="Ig-like_dom"/>
</dbReference>
<evidence type="ECO:0000256" key="3">
    <source>
        <dbReference type="ARBA" id="ARBA00023157"/>
    </source>
</evidence>
<keyword evidence="3" id="KW-1015">Disulfide bond</keyword>
<dbReference type="GO" id="GO:0005911">
    <property type="term" value="C:cell-cell junction"/>
    <property type="evidence" value="ECO:0007669"/>
    <property type="project" value="TreeGrafter"/>
</dbReference>
<dbReference type="InterPro" id="IPR003599">
    <property type="entry name" value="Ig_sub"/>
</dbReference>
<keyword evidence="9" id="KW-1185">Reference proteome</keyword>
<evidence type="ECO:0000313" key="8">
    <source>
        <dbReference type="Ensembl" id="ENSAPLP00000026689.1"/>
    </source>
</evidence>
<feature type="region of interest" description="Disordered" evidence="6">
    <location>
        <begin position="1"/>
        <end position="27"/>
    </location>
</feature>
<reference evidence="8 9" key="1">
    <citation type="submission" date="2017-10" db="EMBL/GenBank/DDBJ databases">
        <title>A new Pekin duck reference genome.</title>
        <authorList>
            <person name="Hou Z.-C."/>
            <person name="Zhou Z.-K."/>
            <person name="Zhu F."/>
            <person name="Hou S.-S."/>
        </authorList>
    </citation>
    <scope>NUCLEOTIDE SEQUENCE [LARGE SCALE GENOMIC DNA]</scope>
</reference>
<dbReference type="Ensembl" id="ENSAPLT00000046607.1">
    <property type="protein sequence ID" value="ENSAPLP00000026689.1"/>
    <property type="gene ID" value="ENSAPLG00000019501.1"/>
</dbReference>
<reference evidence="8" key="3">
    <citation type="submission" date="2025-09" db="UniProtKB">
        <authorList>
            <consortium name="Ensembl"/>
        </authorList>
    </citation>
    <scope>IDENTIFICATION</scope>
</reference>
<dbReference type="SMART" id="SM00408">
    <property type="entry name" value="IGc2"/>
    <property type="match status" value="2"/>
</dbReference>
<dbReference type="SMART" id="SM00409">
    <property type="entry name" value="IG"/>
    <property type="match status" value="2"/>
</dbReference>
<comment type="subcellular location">
    <subcellularLocation>
        <location evidence="1">Membrane</location>
        <topology evidence="1">Single-pass type I membrane protein</topology>
    </subcellularLocation>
</comment>
<organism evidence="8 9">
    <name type="scientific">Anas platyrhynchos platyrhynchos</name>
    <name type="common">Northern mallard</name>
    <dbReference type="NCBI Taxonomy" id="8840"/>
    <lineage>
        <taxon>Eukaryota</taxon>
        <taxon>Metazoa</taxon>
        <taxon>Chordata</taxon>
        <taxon>Craniata</taxon>
        <taxon>Vertebrata</taxon>
        <taxon>Euteleostomi</taxon>
        <taxon>Archelosauria</taxon>
        <taxon>Archosauria</taxon>
        <taxon>Dinosauria</taxon>
        <taxon>Saurischia</taxon>
        <taxon>Theropoda</taxon>
        <taxon>Coelurosauria</taxon>
        <taxon>Aves</taxon>
        <taxon>Neognathae</taxon>
        <taxon>Galloanserae</taxon>
        <taxon>Anseriformes</taxon>
        <taxon>Anatidae</taxon>
        <taxon>Anatinae</taxon>
        <taxon>Anas</taxon>
    </lineage>
</organism>
<dbReference type="GO" id="GO:0098609">
    <property type="term" value="P:cell-cell adhesion"/>
    <property type="evidence" value="ECO:0007669"/>
    <property type="project" value="TreeGrafter"/>
</dbReference>
<dbReference type="PROSITE" id="PS50835">
    <property type="entry name" value="IG_LIKE"/>
    <property type="match status" value="2"/>
</dbReference>
<dbReference type="InterPro" id="IPR051275">
    <property type="entry name" value="Cell_adhesion_signaling"/>
</dbReference>
<keyword evidence="4" id="KW-0325">Glycoprotein</keyword>
<name>A0A493TLG0_ANAPP</name>
<feature type="compositionally biased region" description="Low complexity" evidence="6">
    <location>
        <begin position="11"/>
        <end position="27"/>
    </location>
</feature>
<dbReference type="InterPro" id="IPR003598">
    <property type="entry name" value="Ig_sub2"/>
</dbReference>
<dbReference type="GeneTree" id="ENSGT00510000048311"/>
<dbReference type="GO" id="GO:0005886">
    <property type="term" value="C:plasma membrane"/>
    <property type="evidence" value="ECO:0007669"/>
    <property type="project" value="TreeGrafter"/>
</dbReference>
<evidence type="ECO:0000256" key="6">
    <source>
        <dbReference type="SAM" id="MobiDB-lite"/>
    </source>
</evidence>
<dbReference type="Gene3D" id="2.60.40.10">
    <property type="entry name" value="Immunoglobulins"/>
    <property type="match status" value="2"/>
</dbReference>
<dbReference type="Pfam" id="PF00047">
    <property type="entry name" value="ig"/>
    <property type="match status" value="1"/>
</dbReference>
<dbReference type="CDD" id="cd00096">
    <property type="entry name" value="Ig"/>
    <property type="match status" value="1"/>
</dbReference>
<dbReference type="InterPro" id="IPR013783">
    <property type="entry name" value="Ig-like_fold"/>
</dbReference>
<dbReference type="PANTHER" id="PTHR11640">
    <property type="entry name" value="NEPHRIN"/>
    <property type="match status" value="1"/>
</dbReference>
<protein>
    <recommendedName>
        <fullName evidence="7">Ig-like domain-containing protein</fullName>
    </recommendedName>
</protein>
<evidence type="ECO:0000256" key="1">
    <source>
        <dbReference type="ARBA" id="ARBA00004479"/>
    </source>
</evidence>
<dbReference type="AlphaFoldDB" id="A0A493TLG0"/>
<evidence type="ECO:0000313" key="9">
    <source>
        <dbReference type="Proteomes" id="UP000016666"/>
    </source>
</evidence>
<accession>A0A493TLG0</accession>
<dbReference type="InterPro" id="IPR013098">
    <property type="entry name" value="Ig_I-set"/>
</dbReference>
<dbReference type="SUPFAM" id="SSF48726">
    <property type="entry name" value="Immunoglobulin"/>
    <property type="match status" value="2"/>
</dbReference>
<evidence type="ECO:0000256" key="4">
    <source>
        <dbReference type="ARBA" id="ARBA00023180"/>
    </source>
</evidence>
<feature type="domain" description="Ig-like" evidence="7">
    <location>
        <begin position="196"/>
        <end position="273"/>
    </location>
</feature>
<sequence length="294" mass="31650">MQGAAEAEPRQAGTGQGQHPAGQAAAGGLCPYWRTPEESPGGFPAGHTHLLRRIQAMRARTSGTGSRHRLGSSEMAQKSSLAVPYAVPVLLVCFLACVATGVELSVNNHAADFTLSTSSGTPISLSCLVQNSSKAEELLWYRGDGQVDLKDGNKVNISNICISPATETDNGVTFTCKLRRDQSVKVSVILDVQFPPNVTEDETVKAEEDKDVTLTCNAKSNPQGQATWYKNDTILTLQQNRYQVYQTSEVFQLSITKVVKSDNGTYTCEVKSSLGTGRKNFHLIVEGNKAAAKQ</sequence>
<keyword evidence="5" id="KW-0393">Immunoglobulin domain</keyword>
<keyword evidence="2" id="KW-0472">Membrane</keyword>
<dbReference type="Pfam" id="PF07679">
    <property type="entry name" value="I-set"/>
    <property type="match status" value="1"/>
</dbReference>